<dbReference type="Proteomes" id="UP000633365">
    <property type="component" value="Unassembled WGS sequence"/>
</dbReference>
<proteinExistence type="predicted"/>
<sequence length="308" mass="35130">MILLYIVLAVILLVIIFWIAPGIVCYRSIFGRHRVLPLDDEKLSKPAIEPFKERMMRDYRYLRDRGYERVQVKAKDGVILCGDLYDNGSDRTVIMVHGFNADPYVNLVSPARWFCDQGFNVLVIFQRAHGCSGGDRCGMGLREKDDVAVWLDEVLKRDGKQRVLLYGTSMGGSTLAYLSDTLTEDRVPCMMIDCGFISAENQLLSDAKRMHLPPLLIPYIRWLCQKEQKIDIREKTTDHLRHAKKPILFFHGTADPTVSLEEGRKNYEACSSKKKFVVVEGAGHTTAFCTDENQVTTAMTDFLQAYFK</sequence>
<dbReference type="Gene3D" id="3.40.50.1820">
    <property type="entry name" value="alpha/beta hydrolase"/>
    <property type="match status" value="1"/>
</dbReference>
<comment type="caution">
    <text evidence="3">The sequence shown here is derived from an EMBL/GenBank/DDBJ whole genome shotgun (WGS) entry which is preliminary data.</text>
</comment>
<dbReference type="RefSeq" id="WP_201428458.1">
    <property type="nucleotide sequence ID" value="NZ_JAEQMG010000149.1"/>
</dbReference>
<dbReference type="EMBL" id="JAEQMG010000149">
    <property type="protein sequence ID" value="MBK6089751.1"/>
    <property type="molecule type" value="Genomic_DNA"/>
</dbReference>
<accession>A0A934WTS4</accession>
<evidence type="ECO:0000259" key="2">
    <source>
        <dbReference type="Pfam" id="PF00326"/>
    </source>
</evidence>
<protein>
    <submittedName>
        <fullName evidence="3">Alpha/beta hydrolase</fullName>
    </submittedName>
</protein>
<dbReference type="InterPro" id="IPR001375">
    <property type="entry name" value="Peptidase_S9_cat"/>
</dbReference>
<reference evidence="3" key="1">
    <citation type="submission" date="2021-01" db="EMBL/GenBank/DDBJ databases">
        <title>Genome public.</title>
        <authorList>
            <person name="Liu C."/>
            <person name="Sun Q."/>
        </authorList>
    </citation>
    <scope>NUCLEOTIDE SEQUENCE</scope>
    <source>
        <strain evidence="3">M6</strain>
    </source>
</reference>
<dbReference type="InterPro" id="IPR029058">
    <property type="entry name" value="AB_hydrolase_fold"/>
</dbReference>
<evidence type="ECO:0000256" key="1">
    <source>
        <dbReference type="SAM" id="Phobius"/>
    </source>
</evidence>
<keyword evidence="1" id="KW-0812">Transmembrane</keyword>
<dbReference type="AlphaFoldDB" id="A0A934WTS4"/>
<keyword evidence="1" id="KW-1133">Transmembrane helix</keyword>
<keyword evidence="3" id="KW-0378">Hydrolase</keyword>
<evidence type="ECO:0000313" key="4">
    <source>
        <dbReference type="Proteomes" id="UP000633365"/>
    </source>
</evidence>
<dbReference type="Pfam" id="PF00326">
    <property type="entry name" value="Peptidase_S9"/>
    <property type="match status" value="1"/>
</dbReference>
<evidence type="ECO:0000313" key="3">
    <source>
        <dbReference type="EMBL" id="MBK6089751.1"/>
    </source>
</evidence>
<feature type="domain" description="Peptidase S9 prolyl oligopeptidase catalytic" evidence="2">
    <location>
        <begin position="140"/>
        <end position="308"/>
    </location>
</feature>
<dbReference type="PANTHER" id="PTHR43358:SF4">
    <property type="entry name" value="ALPHA_BETA HYDROLASE FOLD-1 DOMAIN-CONTAINING PROTEIN"/>
    <property type="match status" value="1"/>
</dbReference>
<gene>
    <name evidence="3" type="ORF">JKK62_14060</name>
</gene>
<organism evidence="3 4">
    <name type="scientific">Ruminococcus difficilis</name>
    <dbReference type="NCBI Taxonomy" id="2763069"/>
    <lineage>
        <taxon>Bacteria</taxon>
        <taxon>Bacillati</taxon>
        <taxon>Bacillota</taxon>
        <taxon>Clostridia</taxon>
        <taxon>Eubacteriales</taxon>
        <taxon>Oscillospiraceae</taxon>
        <taxon>Ruminococcus</taxon>
    </lineage>
</organism>
<dbReference type="InterPro" id="IPR052920">
    <property type="entry name" value="DNA-binding_regulatory"/>
</dbReference>
<feature type="transmembrane region" description="Helical" evidence="1">
    <location>
        <begin position="6"/>
        <end position="26"/>
    </location>
</feature>
<name>A0A934WTS4_9FIRM</name>
<dbReference type="PANTHER" id="PTHR43358">
    <property type="entry name" value="ALPHA/BETA-HYDROLASE"/>
    <property type="match status" value="1"/>
</dbReference>
<keyword evidence="4" id="KW-1185">Reference proteome</keyword>
<dbReference type="GO" id="GO:0016787">
    <property type="term" value="F:hydrolase activity"/>
    <property type="evidence" value="ECO:0007669"/>
    <property type="project" value="UniProtKB-KW"/>
</dbReference>
<keyword evidence="1" id="KW-0472">Membrane</keyword>
<dbReference type="SUPFAM" id="SSF53474">
    <property type="entry name" value="alpha/beta-Hydrolases"/>
    <property type="match status" value="1"/>
</dbReference>